<evidence type="ECO:0008006" key="7">
    <source>
        <dbReference type="Google" id="ProtNLM"/>
    </source>
</evidence>
<protein>
    <recommendedName>
        <fullName evidence="7">Glycosyltransferase family 92 protein</fullName>
    </recommendedName>
</protein>
<keyword evidence="2 4" id="KW-0812">Transmembrane</keyword>
<keyword evidence="3 4" id="KW-1133">Transmembrane helix</keyword>
<keyword evidence="4" id="KW-0472">Membrane</keyword>
<dbReference type="OrthoDB" id="2526284at2759"/>
<keyword evidence="6" id="KW-1185">Reference proteome</keyword>
<dbReference type="GO" id="GO:0005737">
    <property type="term" value="C:cytoplasm"/>
    <property type="evidence" value="ECO:0007669"/>
    <property type="project" value="TreeGrafter"/>
</dbReference>
<dbReference type="GO" id="GO:0016757">
    <property type="term" value="F:glycosyltransferase activity"/>
    <property type="evidence" value="ECO:0007669"/>
    <property type="project" value="TreeGrafter"/>
</dbReference>
<accession>A0A1L7XDQ4</accession>
<evidence type="ECO:0000256" key="1">
    <source>
        <dbReference type="ARBA" id="ARBA00004167"/>
    </source>
</evidence>
<gene>
    <name evidence="5" type="ORF">PAC_12994</name>
</gene>
<feature type="transmembrane region" description="Helical" evidence="4">
    <location>
        <begin position="21"/>
        <end position="38"/>
    </location>
</feature>
<evidence type="ECO:0000256" key="2">
    <source>
        <dbReference type="ARBA" id="ARBA00022692"/>
    </source>
</evidence>
<evidence type="ECO:0000256" key="4">
    <source>
        <dbReference type="SAM" id="Phobius"/>
    </source>
</evidence>
<organism evidence="5 6">
    <name type="scientific">Phialocephala subalpina</name>
    <dbReference type="NCBI Taxonomy" id="576137"/>
    <lineage>
        <taxon>Eukaryota</taxon>
        <taxon>Fungi</taxon>
        <taxon>Dikarya</taxon>
        <taxon>Ascomycota</taxon>
        <taxon>Pezizomycotina</taxon>
        <taxon>Leotiomycetes</taxon>
        <taxon>Helotiales</taxon>
        <taxon>Mollisiaceae</taxon>
        <taxon>Phialocephala</taxon>
        <taxon>Phialocephala fortinii species complex</taxon>
    </lineage>
</organism>
<name>A0A1L7XDQ4_9HELO</name>
<evidence type="ECO:0000256" key="3">
    <source>
        <dbReference type="ARBA" id="ARBA00022989"/>
    </source>
</evidence>
<reference evidence="5 6" key="1">
    <citation type="submission" date="2016-03" db="EMBL/GenBank/DDBJ databases">
        <authorList>
            <person name="Ploux O."/>
        </authorList>
    </citation>
    <scope>NUCLEOTIDE SEQUENCE [LARGE SCALE GENOMIC DNA]</scope>
    <source>
        <strain evidence="5 6">UAMH 11012</strain>
    </source>
</reference>
<dbReference type="GO" id="GO:0016020">
    <property type="term" value="C:membrane"/>
    <property type="evidence" value="ECO:0007669"/>
    <property type="project" value="UniProtKB-SubCell"/>
</dbReference>
<dbReference type="AlphaFoldDB" id="A0A1L7XDQ4"/>
<evidence type="ECO:0000313" key="5">
    <source>
        <dbReference type="EMBL" id="CZR63097.1"/>
    </source>
</evidence>
<dbReference type="PANTHER" id="PTHR21461:SF69">
    <property type="entry name" value="GLYCOSYLTRANSFERASE FAMILY 92 PROTEIN"/>
    <property type="match status" value="1"/>
</dbReference>
<dbReference type="PANTHER" id="PTHR21461">
    <property type="entry name" value="GLYCOSYLTRANSFERASE FAMILY 92 PROTEIN"/>
    <property type="match status" value="1"/>
</dbReference>
<dbReference type="Pfam" id="PF13704">
    <property type="entry name" value="Glyco_tranf_2_4"/>
    <property type="match status" value="1"/>
</dbReference>
<dbReference type="EMBL" id="FJOG01000022">
    <property type="protein sequence ID" value="CZR63097.1"/>
    <property type="molecule type" value="Genomic_DNA"/>
</dbReference>
<dbReference type="Proteomes" id="UP000184330">
    <property type="component" value="Unassembled WGS sequence"/>
</dbReference>
<evidence type="ECO:0000313" key="6">
    <source>
        <dbReference type="Proteomes" id="UP000184330"/>
    </source>
</evidence>
<proteinExistence type="predicted"/>
<comment type="subcellular location">
    <subcellularLocation>
        <location evidence="1">Membrane</location>
        <topology evidence="1">Single-pass membrane protein</topology>
    </subcellularLocation>
</comment>
<sequence>MEFFSKESGIAAINTIRWKTIGILLPCLVLIHYIVLAPPQKVLEAQKKVLSQIPELPKPPTLEDLIEHSPWAQFKTNASHPAGMDDGYAAICLSVKDQQQDLPEFLIHHYFHLGFRNFYIMDDGSSPPLSTLPDLGIPRSAVTFFYQERGSRHSYQQLVFYDHCLKTWGHEHEWIAFIDADEFLEVTSPNETFRGILESVIEKDDAYGALGVSWKIHSSSGLLTRPISARKSFTTCIYDAPEDQGQSSDNRHVKTIGRPSKINGPMNPHKFNLYQGAVTVGEHWDEVETIAFRQPITRDRLALHHYAVKSREEYVAKINRGNGMTDPKGEGFWEHIETMPHVNCPEMAQYDP</sequence>